<proteinExistence type="predicted"/>
<feature type="compositionally biased region" description="Basic and acidic residues" evidence="1">
    <location>
        <begin position="128"/>
        <end position="152"/>
    </location>
</feature>
<feature type="compositionally biased region" description="Basic residues" evidence="1">
    <location>
        <begin position="74"/>
        <end position="90"/>
    </location>
</feature>
<feature type="compositionally biased region" description="Basic and acidic residues" evidence="1">
    <location>
        <begin position="38"/>
        <end position="54"/>
    </location>
</feature>
<dbReference type="EMBL" id="MBFR01000372">
    <property type="protein sequence ID" value="PVU88561.1"/>
    <property type="molecule type" value="Genomic_DNA"/>
</dbReference>
<dbReference type="Proteomes" id="UP000245383">
    <property type="component" value="Unassembled WGS sequence"/>
</dbReference>
<feature type="compositionally biased region" description="Polar residues" evidence="1">
    <location>
        <begin position="153"/>
        <end position="171"/>
    </location>
</feature>
<evidence type="ECO:0000313" key="2">
    <source>
        <dbReference type="EMBL" id="PVU88561.1"/>
    </source>
</evidence>
<dbReference type="STRING" id="133385.A0A2T9Y889"/>
<sequence>MAKDLLVSNKFLDTTLPRIPVPIQRNYVAKLEERNKSIKENTLHSESKPIDTRTSKRNGSTSRERDRRDTSSYKRSKYRNRSSSRSRSRSRTRDRGRYERQYKEDYKKENSQGTEDNKYSSSRRNRYEKHYVKDDYSDSYKESRKSRDRDSEYGTSRSSNSYEQRFSSKKTGYSLEENKYDDFGRLIKKK</sequence>
<accession>A0A2T9Y889</accession>
<feature type="compositionally biased region" description="Basic and acidic residues" evidence="1">
    <location>
        <begin position="91"/>
        <end position="118"/>
    </location>
</feature>
<reference evidence="2 3" key="1">
    <citation type="journal article" date="2018" name="MBio">
        <title>Comparative Genomics Reveals the Core Gene Toolbox for the Fungus-Insect Symbiosis.</title>
        <authorList>
            <person name="Wang Y."/>
            <person name="Stata M."/>
            <person name="Wang W."/>
            <person name="Stajich J.E."/>
            <person name="White M.M."/>
            <person name="Moncalvo J.M."/>
        </authorList>
    </citation>
    <scope>NUCLEOTIDE SEQUENCE [LARGE SCALE GENOMIC DNA]</scope>
    <source>
        <strain evidence="2 3">SWE-8-4</strain>
    </source>
</reference>
<feature type="compositionally biased region" description="Basic and acidic residues" evidence="1">
    <location>
        <begin position="176"/>
        <end position="190"/>
    </location>
</feature>
<name>A0A2T9Y889_9FUNG</name>
<evidence type="ECO:0008006" key="4">
    <source>
        <dbReference type="Google" id="ProtNLM"/>
    </source>
</evidence>
<feature type="compositionally biased region" description="Basic and acidic residues" evidence="1">
    <location>
        <begin position="62"/>
        <end position="72"/>
    </location>
</feature>
<protein>
    <recommendedName>
        <fullName evidence="4">Pre-mRNA-splicing factor 38 C-terminal domain-containing protein</fullName>
    </recommendedName>
</protein>
<evidence type="ECO:0000256" key="1">
    <source>
        <dbReference type="SAM" id="MobiDB-lite"/>
    </source>
</evidence>
<evidence type="ECO:0000313" key="3">
    <source>
        <dbReference type="Proteomes" id="UP000245383"/>
    </source>
</evidence>
<feature type="region of interest" description="Disordered" evidence="1">
    <location>
        <begin position="38"/>
        <end position="190"/>
    </location>
</feature>
<keyword evidence="3" id="KW-1185">Reference proteome</keyword>
<organism evidence="2 3">
    <name type="scientific">Smittium simulii</name>
    <dbReference type="NCBI Taxonomy" id="133385"/>
    <lineage>
        <taxon>Eukaryota</taxon>
        <taxon>Fungi</taxon>
        <taxon>Fungi incertae sedis</taxon>
        <taxon>Zoopagomycota</taxon>
        <taxon>Kickxellomycotina</taxon>
        <taxon>Harpellomycetes</taxon>
        <taxon>Harpellales</taxon>
        <taxon>Legeriomycetaceae</taxon>
        <taxon>Smittium</taxon>
    </lineage>
</organism>
<comment type="caution">
    <text evidence="2">The sequence shown here is derived from an EMBL/GenBank/DDBJ whole genome shotgun (WGS) entry which is preliminary data.</text>
</comment>
<gene>
    <name evidence="2" type="ORF">BB561_005778</name>
</gene>
<dbReference type="AlphaFoldDB" id="A0A2T9Y889"/>